<dbReference type="Pfam" id="PF03881">
    <property type="entry name" value="Fructosamin_kin"/>
    <property type="match status" value="1"/>
</dbReference>
<evidence type="ECO:0000313" key="3">
    <source>
        <dbReference type="EMBL" id="KAL2036369.1"/>
    </source>
</evidence>
<dbReference type="InterPro" id="IPR011009">
    <property type="entry name" value="Kinase-like_dom_sf"/>
</dbReference>
<comment type="catalytic activity">
    <reaction evidence="2">
        <text>N(6)-D-ribulosyl-L-lysyl-[protein] + ATP = N(6)-(3-O-phospho-D-ribulosyl)-L-lysyl-[protein] + ADP + H(+)</text>
        <dbReference type="Rhea" id="RHEA:48432"/>
        <dbReference type="Rhea" id="RHEA-COMP:12103"/>
        <dbReference type="Rhea" id="RHEA-COMP:12104"/>
        <dbReference type="ChEBI" id="CHEBI:15378"/>
        <dbReference type="ChEBI" id="CHEBI:30616"/>
        <dbReference type="ChEBI" id="CHEBI:90418"/>
        <dbReference type="ChEBI" id="CHEBI:90420"/>
        <dbReference type="ChEBI" id="CHEBI:456216"/>
        <dbReference type="EC" id="2.7.1.172"/>
    </reaction>
    <physiologicalReaction direction="left-to-right" evidence="2">
        <dbReference type="Rhea" id="RHEA:48433"/>
    </physiologicalReaction>
</comment>
<dbReference type="InterPro" id="IPR016477">
    <property type="entry name" value="Fructo-/Ketosamine-3-kinase"/>
</dbReference>
<keyword evidence="4" id="KW-1185">Reference proteome</keyword>
<dbReference type="PANTHER" id="PTHR12149">
    <property type="entry name" value="FRUCTOSAMINE 3 KINASE-RELATED PROTEIN"/>
    <property type="match status" value="1"/>
</dbReference>
<comment type="caution">
    <text evidence="3">The sequence shown here is derived from an EMBL/GenBank/DDBJ whole genome shotgun (WGS) entry which is preliminary data.</text>
</comment>
<accession>A0ABR3ZTJ2</accession>
<proteinExistence type="predicted"/>
<evidence type="ECO:0000313" key="4">
    <source>
        <dbReference type="Proteomes" id="UP001590950"/>
    </source>
</evidence>
<protein>
    <recommendedName>
        <fullName evidence="1">protein-ribulosamine 3-kinase</fullName>
        <ecNumber evidence="1">2.7.1.172</ecNumber>
    </recommendedName>
</protein>
<name>A0ABR3ZTJ2_9LECA</name>
<dbReference type="EMBL" id="JBEFKJ010000170">
    <property type="protein sequence ID" value="KAL2036369.1"/>
    <property type="molecule type" value="Genomic_DNA"/>
</dbReference>
<sequence length="365" mass="41960">MEVTYVMTPKEWGKPIDVAEEYIHFVDDNVRAKLPPGTEVEDISPHGASYWTRSAEITTRKADGTPLSFFLKVSQGDTGWGMMLGEYTSMASLWKTLPKFVPTPIGYGTYASNPDIHFFLCELINMTDDIPEIQPFTETLAELHTKGISPNGKYGFEVPTYKGTIPQYTEWHDTWEEAFHHSLKWFMLAEEKSQGSDEEMQQLCQGVLDKVIPRLLRPLETGGRQIQPRLIHGDIWAGNASTNIDTNFPVIYDGACLYAHNEMEMAAWRPIRHTIGRQYMKAYFNYFPISAPEEDQDDRNMLYYLRWDLKSSALFSGNLRYRNMAKETMKTLIAKFSDGYEGWARERGEEPVQRTIPSTFVLPKM</sequence>
<organism evidence="3 4">
    <name type="scientific">Stereocaulon virgatum</name>
    <dbReference type="NCBI Taxonomy" id="373712"/>
    <lineage>
        <taxon>Eukaryota</taxon>
        <taxon>Fungi</taxon>
        <taxon>Dikarya</taxon>
        <taxon>Ascomycota</taxon>
        <taxon>Pezizomycotina</taxon>
        <taxon>Lecanoromycetes</taxon>
        <taxon>OSLEUM clade</taxon>
        <taxon>Lecanoromycetidae</taxon>
        <taxon>Lecanorales</taxon>
        <taxon>Lecanorineae</taxon>
        <taxon>Stereocaulaceae</taxon>
        <taxon>Stereocaulon</taxon>
    </lineage>
</organism>
<evidence type="ECO:0000256" key="2">
    <source>
        <dbReference type="ARBA" id="ARBA00048655"/>
    </source>
</evidence>
<dbReference type="PANTHER" id="PTHR12149:SF8">
    <property type="entry name" value="PROTEIN-RIBULOSAMINE 3-KINASE"/>
    <property type="match status" value="1"/>
</dbReference>
<dbReference type="EC" id="2.7.1.172" evidence="1"/>
<evidence type="ECO:0000256" key="1">
    <source>
        <dbReference type="ARBA" id="ARBA00011961"/>
    </source>
</evidence>
<dbReference type="SUPFAM" id="SSF56112">
    <property type="entry name" value="Protein kinase-like (PK-like)"/>
    <property type="match status" value="1"/>
</dbReference>
<gene>
    <name evidence="3" type="ORF">N7G274_010916</name>
</gene>
<reference evidence="3 4" key="1">
    <citation type="submission" date="2024-09" db="EMBL/GenBank/DDBJ databases">
        <title>Rethinking Asexuality: The Enigmatic Case of Functional Sexual Genes in Lepraria (Stereocaulaceae).</title>
        <authorList>
            <person name="Doellman M."/>
            <person name="Sun Y."/>
            <person name="Barcenas-Pena A."/>
            <person name="Lumbsch H.T."/>
            <person name="Grewe F."/>
        </authorList>
    </citation>
    <scope>NUCLEOTIDE SEQUENCE [LARGE SCALE GENOMIC DNA]</scope>
    <source>
        <strain evidence="3 4">Mercado 3170</strain>
    </source>
</reference>
<dbReference type="Gene3D" id="3.90.1200.10">
    <property type="match status" value="1"/>
</dbReference>
<dbReference type="Proteomes" id="UP001590950">
    <property type="component" value="Unassembled WGS sequence"/>
</dbReference>